<evidence type="ECO:0000313" key="2">
    <source>
        <dbReference type="Proteomes" id="UP000254545"/>
    </source>
</evidence>
<accession>A0A7H4MJ85</accession>
<evidence type="ECO:0000313" key="1">
    <source>
        <dbReference type="EMBL" id="STS90385.1"/>
    </source>
</evidence>
<comment type="caution">
    <text evidence="1">The sequence shown here is derived from an EMBL/GenBank/DDBJ whole genome shotgun (WGS) entry which is preliminary data.</text>
</comment>
<dbReference type="Proteomes" id="UP000254545">
    <property type="component" value="Unassembled WGS sequence"/>
</dbReference>
<dbReference type="SUPFAM" id="SSF51430">
    <property type="entry name" value="NAD(P)-linked oxidoreductase"/>
    <property type="match status" value="1"/>
</dbReference>
<gene>
    <name evidence="1" type="ORF">NCTC9177_04282</name>
</gene>
<dbReference type="AlphaFoldDB" id="A0A7H4MJ85"/>
<protein>
    <submittedName>
        <fullName evidence="1">Oxidoreductase, aldo/keto reductase family</fullName>
    </submittedName>
</protein>
<dbReference type="EMBL" id="UGKR01000003">
    <property type="protein sequence ID" value="STS90385.1"/>
    <property type="molecule type" value="Genomic_DNA"/>
</dbReference>
<dbReference type="Gene3D" id="3.20.20.100">
    <property type="entry name" value="NADP-dependent oxidoreductase domain"/>
    <property type="match status" value="1"/>
</dbReference>
<sequence length="80" mass="8777">MIGATKLAQLEDNLAALNWTLSDEEAAILNSVSEKEKPYPYWHICNVAGDRRLATISTPNSPCTQATRVCPPGAYREARS</sequence>
<proteinExistence type="predicted"/>
<reference evidence="1 2" key="1">
    <citation type="submission" date="2018-06" db="EMBL/GenBank/DDBJ databases">
        <authorList>
            <consortium name="Pathogen Informatics"/>
            <person name="Doyle S."/>
        </authorList>
    </citation>
    <scope>NUCLEOTIDE SEQUENCE [LARGE SCALE GENOMIC DNA]</scope>
    <source>
        <strain evidence="1 2">NCTC9177</strain>
    </source>
</reference>
<organism evidence="1 2">
    <name type="scientific">Klebsiella variicola</name>
    <dbReference type="NCBI Taxonomy" id="244366"/>
    <lineage>
        <taxon>Bacteria</taxon>
        <taxon>Pseudomonadati</taxon>
        <taxon>Pseudomonadota</taxon>
        <taxon>Gammaproteobacteria</taxon>
        <taxon>Enterobacterales</taxon>
        <taxon>Enterobacteriaceae</taxon>
        <taxon>Klebsiella/Raoultella group</taxon>
        <taxon>Klebsiella</taxon>
        <taxon>Klebsiella pneumoniae complex</taxon>
    </lineage>
</organism>
<name>A0A7H4MJ85_KLEVA</name>
<dbReference type="InterPro" id="IPR036812">
    <property type="entry name" value="NAD(P)_OxRdtase_dom_sf"/>
</dbReference>